<dbReference type="Proteomes" id="UP000593966">
    <property type="component" value="Chromosome"/>
</dbReference>
<dbReference type="RefSeq" id="WP_180046888.1">
    <property type="nucleotide sequence ID" value="NZ_CP048659.1"/>
</dbReference>
<accession>A0A7S6VUL6</accession>
<name>A0A7S6VUL6_9GAMM</name>
<evidence type="ECO:0000313" key="3">
    <source>
        <dbReference type="EMBL" id="QOW45090.1"/>
    </source>
</evidence>
<protein>
    <recommendedName>
        <fullName evidence="2">SWIM-type domain-containing protein</fullName>
    </recommendedName>
</protein>
<proteinExistence type="predicted"/>
<reference evidence="3 4" key="1">
    <citation type="submission" date="2020-02" db="EMBL/GenBank/DDBJ databases">
        <title>Tigecycline-resistant Acinetobacter species from pigs and migratory birds.</title>
        <authorList>
            <person name="Chen C."/>
            <person name="Sun J."/>
            <person name="Liao X.-P."/>
            <person name="Liu Y.-H."/>
        </authorList>
    </citation>
    <scope>NUCLEOTIDE SEQUENCE [LARGE SCALE GENOMIC DNA]</scope>
    <source>
        <strain evidence="3 4">YH12207_T</strain>
    </source>
</reference>
<dbReference type="EMBL" id="CP048659">
    <property type="protein sequence ID" value="QOW45090.1"/>
    <property type="molecule type" value="Genomic_DNA"/>
</dbReference>
<keyword evidence="1" id="KW-0862">Zinc</keyword>
<keyword evidence="4" id="KW-1185">Reference proteome</keyword>
<dbReference type="AlphaFoldDB" id="A0A7S6VUL6"/>
<evidence type="ECO:0000313" key="4">
    <source>
        <dbReference type="Proteomes" id="UP000593966"/>
    </source>
</evidence>
<organism evidence="3 4">
    <name type="scientific">Acinetobacter piscicola</name>
    <dbReference type="NCBI Taxonomy" id="2006115"/>
    <lineage>
        <taxon>Bacteria</taxon>
        <taxon>Pseudomonadati</taxon>
        <taxon>Pseudomonadota</taxon>
        <taxon>Gammaproteobacteria</taxon>
        <taxon>Moraxellales</taxon>
        <taxon>Moraxellaceae</taxon>
        <taxon>Acinetobacter</taxon>
    </lineage>
</organism>
<gene>
    <name evidence="3" type="ORF">G0028_03775</name>
</gene>
<evidence type="ECO:0000256" key="1">
    <source>
        <dbReference type="PROSITE-ProRule" id="PRU00325"/>
    </source>
</evidence>
<evidence type="ECO:0000259" key="2">
    <source>
        <dbReference type="PROSITE" id="PS50966"/>
    </source>
</evidence>
<keyword evidence="1" id="KW-0479">Metal-binding</keyword>
<keyword evidence="1" id="KW-0863">Zinc-finger</keyword>
<dbReference type="PROSITE" id="PS50966">
    <property type="entry name" value="ZF_SWIM"/>
    <property type="match status" value="1"/>
</dbReference>
<dbReference type="InterPro" id="IPR007527">
    <property type="entry name" value="Znf_SWIM"/>
</dbReference>
<sequence>MIGQIYLHYDEESLALHSNTGLIRRAKKSLEEVQLIEGNTAPLQFKVEEFEVCLPEQGITEAQCNCPAQSCCKHILSSIFWLQQNQHITQTTIESTEQNNTHEHLETAKSPARLAENVKAIATESVVQNSALNTVLALKDSTLFKKIGKAQTRLAFEIWQNFCENKDSCSLEISTEKISFKTTFSENPILFFPPTAFDGILSDINDNKKNAVHLACIAYVFHLHAPEQWQWSEDLKQQLHLNHSHTLTPEDVEFIQELQQLCQHFIQQGLSHIAKESVLSLHILNMQARAQNLPRLATQLRQLHGMMQQLLEDDFQMDEQQIFSQLAYLNAYLFALQNSQNQAKNFKRLKGTMQRDYQEQSTERLIPLGCEWWQTDSGAQGLTLTFWDVEQQHSREVTQARANRLDSTFDKNSVAQTGIWGTSLDYLLRHQIQLNISKASSEVNLSASADTRFTQLASFQDLTLDDFQQLNIGVSRWSDLVRYVQPTSSLEQNPYRYVLLRHQQIDAPELNEQQQCFECRIQDDDACHLKLTLPIEIEYQVRIKHLTTLIQKNEKIVATLVRLDTSQQNIQLIPCSVILQKKQHLEIFSLDYHHPSYKKSSLGELITGRIEKLLQQKKQWQSQQHYSALDIAIRQTQSVLEFYANTGRAVLDPQDKLKLQHAAQLYEDLGLAILQRSIQTGIESDNLPATLLKWRHLFLQIQRLSSRLPL</sequence>
<feature type="domain" description="SWIM-type" evidence="2">
    <location>
        <begin position="50"/>
        <end position="83"/>
    </location>
</feature>
<dbReference type="GO" id="GO:0008270">
    <property type="term" value="F:zinc ion binding"/>
    <property type="evidence" value="ECO:0007669"/>
    <property type="project" value="UniProtKB-KW"/>
</dbReference>